<feature type="signal peptide" evidence="3">
    <location>
        <begin position="1"/>
        <end position="23"/>
    </location>
</feature>
<dbReference type="InterPro" id="IPR013783">
    <property type="entry name" value="Ig-like_fold"/>
</dbReference>
<dbReference type="GO" id="GO:0007166">
    <property type="term" value="P:cell surface receptor signaling pathway"/>
    <property type="evidence" value="ECO:0007669"/>
    <property type="project" value="TreeGrafter"/>
</dbReference>
<feature type="domain" description="Ig-like" evidence="4">
    <location>
        <begin position="191"/>
        <end position="260"/>
    </location>
</feature>
<dbReference type="InterPro" id="IPR036179">
    <property type="entry name" value="Ig-like_dom_sf"/>
</dbReference>
<dbReference type="AlphaFoldDB" id="A0A6G1PLI0"/>
<dbReference type="InterPro" id="IPR050488">
    <property type="entry name" value="Ig_Fc_receptor"/>
</dbReference>
<protein>
    <submittedName>
        <fullName evidence="5">Fc receptor-like A Fc receptor-like protein expressed in B-cells</fullName>
    </submittedName>
</protein>
<sequence length="318" mass="35237">MNIIFMSSMLGVATFVLRVSTFADNYLITAVTMEDADSYWCKAEYQDNRTSFSDPQSVMLSVSELSLPSLSVTPSTREMLSGENFTIHCPTHETHSADWKLVHFSPDRTEIYIYNSSSSDGIINMPTEHVTQSDEGIYSQTVATPSNTVQYSPLRGALSFAFTAASRTSGLYWCVNAGGRSNAVIITVSYDKIILKTPAFPVFMGDKVVLYCQYQTGNHNETTFFKNGVEIYASTSSSSDAVTEMTIENVTKKDEGLYKCASLDRKLESSESWLLVRPHQGLRIMNKVPLIEGVSHLPSLHINSTSCRVSRKLSSSPM</sequence>
<dbReference type="Pfam" id="PF13927">
    <property type="entry name" value="Ig_3"/>
    <property type="match status" value="1"/>
</dbReference>
<reference evidence="6" key="2">
    <citation type="submission" date="2019-02" db="EMBL/GenBank/DDBJ databases">
        <title>Opniocepnalus argus Var Kimnra genome.</title>
        <authorList>
            <person name="Zhou C."/>
            <person name="Xiao S."/>
        </authorList>
    </citation>
    <scope>NUCLEOTIDE SEQUENCE [LARGE SCALE GENOMIC DNA]</scope>
</reference>
<gene>
    <name evidence="5" type="ORF">EXN66_Car006856</name>
</gene>
<keyword evidence="6" id="KW-1185">Reference proteome</keyword>
<dbReference type="SUPFAM" id="SSF48726">
    <property type="entry name" value="Immunoglobulin"/>
    <property type="match status" value="1"/>
</dbReference>
<dbReference type="GO" id="GO:0006955">
    <property type="term" value="P:immune response"/>
    <property type="evidence" value="ECO:0007669"/>
    <property type="project" value="TreeGrafter"/>
</dbReference>
<dbReference type="InterPro" id="IPR007110">
    <property type="entry name" value="Ig-like_dom"/>
</dbReference>
<evidence type="ECO:0000256" key="1">
    <source>
        <dbReference type="ARBA" id="ARBA00022729"/>
    </source>
</evidence>
<dbReference type="GO" id="GO:0009897">
    <property type="term" value="C:external side of plasma membrane"/>
    <property type="evidence" value="ECO:0007669"/>
    <property type="project" value="TreeGrafter"/>
</dbReference>
<evidence type="ECO:0000259" key="4">
    <source>
        <dbReference type="PROSITE" id="PS50835"/>
    </source>
</evidence>
<evidence type="ECO:0000313" key="6">
    <source>
        <dbReference type="Proteomes" id="UP000503349"/>
    </source>
</evidence>
<accession>A0A6G1PLI0</accession>
<evidence type="ECO:0000256" key="3">
    <source>
        <dbReference type="SAM" id="SignalP"/>
    </source>
</evidence>
<keyword evidence="2" id="KW-1015">Disulfide bond</keyword>
<organism evidence="5 6">
    <name type="scientific">Channa argus</name>
    <name type="common">Northern snakehead</name>
    <name type="synonym">Ophicephalus argus</name>
    <dbReference type="NCBI Taxonomy" id="215402"/>
    <lineage>
        <taxon>Eukaryota</taxon>
        <taxon>Metazoa</taxon>
        <taxon>Chordata</taxon>
        <taxon>Craniata</taxon>
        <taxon>Vertebrata</taxon>
        <taxon>Euteleostomi</taxon>
        <taxon>Actinopterygii</taxon>
        <taxon>Neopterygii</taxon>
        <taxon>Teleostei</taxon>
        <taxon>Neoteleostei</taxon>
        <taxon>Acanthomorphata</taxon>
        <taxon>Anabantaria</taxon>
        <taxon>Anabantiformes</taxon>
        <taxon>Channoidei</taxon>
        <taxon>Channidae</taxon>
        <taxon>Channa</taxon>
    </lineage>
</organism>
<keyword evidence="5" id="KW-0675">Receptor</keyword>
<keyword evidence="1 3" id="KW-0732">Signal</keyword>
<proteinExistence type="predicted"/>
<evidence type="ECO:0000256" key="2">
    <source>
        <dbReference type="ARBA" id="ARBA00023157"/>
    </source>
</evidence>
<dbReference type="Gene3D" id="2.60.40.10">
    <property type="entry name" value="Immunoglobulins"/>
    <property type="match status" value="2"/>
</dbReference>
<dbReference type="EMBL" id="CM015717">
    <property type="protein sequence ID" value="KAF3691181.1"/>
    <property type="molecule type" value="Genomic_DNA"/>
</dbReference>
<dbReference type="PROSITE" id="PS50835">
    <property type="entry name" value="IG_LIKE"/>
    <property type="match status" value="1"/>
</dbReference>
<dbReference type="PANTHER" id="PTHR11481:SF64">
    <property type="entry name" value="FC RECEPTOR-LIKE PROTEIN 4"/>
    <property type="match status" value="1"/>
</dbReference>
<name>A0A6G1PLI0_CHAAH</name>
<dbReference type="SMART" id="SM00409">
    <property type="entry name" value="IG"/>
    <property type="match status" value="2"/>
</dbReference>
<dbReference type="GO" id="GO:0004888">
    <property type="term" value="F:transmembrane signaling receptor activity"/>
    <property type="evidence" value="ECO:0007669"/>
    <property type="project" value="TreeGrafter"/>
</dbReference>
<feature type="chain" id="PRO_5026235985" evidence="3">
    <location>
        <begin position="24"/>
        <end position="318"/>
    </location>
</feature>
<dbReference type="Proteomes" id="UP000503349">
    <property type="component" value="Chromosome 6"/>
</dbReference>
<reference evidence="5 6" key="1">
    <citation type="submission" date="2019-02" db="EMBL/GenBank/DDBJ databases">
        <title>Opniocepnalus argus genome.</title>
        <authorList>
            <person name="Zhou C."/>
            <person name="Xiao S."/>
        </authorList>
    </citation>
    <scope>NUCLEOTIDE SEQUENCE [LARGE SCALE GENOMIC DNA]</scope>
    <source>
        <strain evidence="5">OARG1902GOOAL</strain>
        <tissue evidence="5">Muscle</tissue>
    </source>
</reference>
<evidence type="ECO:0000313" key="5">
    <source>
        <dbReference type="EMBL" id="KAF3691181.1"/>
    </source>
</evidence>
<dbReference type="InterPro" id="IPR003599">
    <property type="entry name" value="Ig_sub"/>
</dbReference>
<dbReference type="PANTHER" id="PTHR11481">
    <property type="entry name" value="IMMUNOGLOBULIN FC RECEPTOR"/>
    <property type="match status" value="1"/>
</dbReference>